<evidence type="ECO:0000313" key="1">
    <source>
        <dbReference type="EMBL" id="KAF9132003.1"/>
    </source>
</evidence>
<accession>A0A9P5RJH5</accession>
<keyword evidence="2" id="KW-1185">Reference proteome</keyword>
<gene>
    <name evidence="1" type="ORF">BG015_003779</name>
</gene>
<dbReference type="AlphaFoldDB" id="A0A9P5RJH5"/>
<organism evidence="1 2">
    <name type="scientific">Linnemannia schmuckeri</name>
    <dbReference type="NCBI Taxonomy" id="64567"/>
    <lineage>
        <taxon>Eukaryota</taxon>
        <taxon>Fungi</taxon>
        <taxon>Fungi incertae sedis</taxon>
        <taxon>Mucoromycota</taxon>
        <taxon>Mortierellomycotina</taxon>
        <taxon>Mortierellomycetes</taxon>
        <taxon>Mortierellales</taxon>
        <taxon>Mortierellaceae</taxon>
        <taxon>Linnemannia</taxon>
    </lineage>
</organism>
<reference evidence="1" key="1">
    <citation type="journal article" date="2020" name="Fungal Divers.">
        <title>Resolving the Mortierellaceae phylogeny through synthesis of multi-gene phylogenetics and phylogenomics.</title>
        <authorList>
            <person name="Vandepol N."/>
            <person name="Liber J."/>
            <person name="Desiro A."/>
            <person name="Na H."/>
            <person name="Kennedy M."/>
            <person name="Barry K."/>
            <person name="Grigoriev I.V."/>
            <person name="Miller A.N."/>
            <person name="O'Donnell K."/>
            <person name="Stajich J.E."/>
            <person name="Bonito G."/>
        </authorList>
    </citation>
    <scope>NUCLEOTIDE SEQUENCE</scope>
    <source>
        <strain evidence="1">NRRL 6426</strain>
    </source>
</reference>
<dbReference type="Proteomes" id="UP000748756">
    <property type="component" value="Unassembled WGS sequence"/>
</dbReference>
<feature type="non-terminal residue" evidence="1">
    <location>
        <position position="1"/>
    </location>
</feature>
<dbReference type="EMBL" id="JAAAUQ010001861">
    <property type="protein sequence ID" value="KAF9132003.1"/>
    <property type="molecule type" value="Genomic_DNA"/>
</dbReference>
<protein>
    <submittedName>
        <fullName evidence="1">Uncharacterized protein</fullName>
    </submittedName>
</protein>
<evidence type="ECO:0000313" key="2">
    <source>
        <dbReference type="Proteomes" id="UP000748756"/>
    </source>
</evidence>
<name>A0A9P5RJH5_9FUNG</name>
<proteinExistence type="predicted"/>
<sequence>HRPPSYGLSPVYHEIESVTESTPRDALPLSELGLYEVLGGLGAGKSRIPDGNNGYISNTTLVTRSVDNRRAVVASFLNLPKIEDMCSNRMLNFLNR</sequence>
<comment type="caution">
    <text evidence="1">The sequence shown here is derived from an EMBL/GenBank/DDBJ whole genome shotgun (WGS) entry which is preliminary data.</text>
</comment>